<dbReference type="InterPro" id="IPR047964">
    <property type="entry name" value="EFR1-like"/>
</dbReference>
<proteinExistence type="predicted"/>
<dbReference type="AlphaFoldDB" id="A0A140GDI4"/>
<evidence type="ECO:0000313" key="1">
    <source>
        <dbReference type="EMBL" id="AMM74626.1"/>
    </source>
</evidence>
<dbReference type="InterPro" id="IPR029039">
    <property type="entry name" value="Flavoprotein-like_sf"/>
</dbReference>
<reference evidence="1" key="1">
    <citation type="journal article" date="2016" name="J. Antimicrob. Chemother.">
        <title>Genetic environment of the transferable oxazolidinone/phenicol resistance gene optrA in Enterococcus faecalis isolates of human and animal origin.</title>
        <authorList>
            <person name="He T."/>
            <person name="Shen Y."/>
            <person name="Schwarz S."/>
            <person name="Cai J."/>
            <person name="Lv Y."/>
            <person name="Li J."/>
            <person name="Fessler A.T."/>
            <person name="Zhang R."/>
            <person name="Wu C."/>
            <person name="Shen J."/>
            <person name="Wang Y."/>
        </authorList>
    </citation>
    <scope>NUCLEOTIDE SEQUENCE</scope>
    <source>
        <strain evidence="1">E016</strain>
    </source>
</reference>
<dbReference type="RefSeq" id="WP_128701013.1">
    <property type="nucleotide sequence ID" value="NZ_JBEWJZ010000002.1"/>
</dbReference>
<dbReference type="Gene3D" id="3.40.50.360">
    <property type="match status" value="1"/>
</dbReference>
<dbReference type="EMBL" id="KT862781">
    <property type="protein sequence ID" value="AMM74626.1"/>
    <property type="molecule type" value="Genomic_DNA"/>
</dbReference>
<name>A0A140GDI4_ENTFL</name>
<organism evidence="1">
    <name type="scientific">Enterococcus faecalis</name>
    <name type="common">Streptococcus faecalis</name>
    <dbReference type="NCBI Taxonomy" id="1351"/>
    <lineage>
        <taxon>Bacteria</taxon>
        <taxon>Bacillati</taxon>
        <taxon>Bacillota</taxon>
        <taxon>Bacilli</taxon>
        <taxon>Lactobacillales</taxon>
        <taxon>Enterococcaceae</taxon>
        <taxon>Enterococcus</taxon>
    </lineage>
</organism>
<sequence length="147" mass="16947">MTILYFTATGNSLYVAKRLGGKLISIPQMIKENKYEFSDERIGIVFPVFHVNIPPYIRDFLERSIFNCKYLFVIATYGEYAGSTADEVKKILDKRSIPANYINNIQMLDNFIPAFDMNEQRERDAIKNIEGQIDVVQEQSIQSLHSV</sequence>
<protein>
    <submittedName>
        <fullName evidence="1">Uncharacterized protein</fullName>
    </submittedName>
</protein>
<dbReference type="GeneID" id="93222116"/>
<accession>A0A140GDI4</accession>
<dbReference type="SUPFAM" id="SSF52218">
    <property type="entry name" value="Flavoproteins"/>
    <property type="match status" value="1"/>
</dbReference>
<dbReference type="NCBIfam" id="NF038196">
    <property type="entry name" value="ferrodoxin_EFR1"/>
    <property type="match status" value="1"/>
</dbReference>